<feature type="compositionally biased region" description="Polar residues" evidence="6">
    <location>
        <begin position="762"/>
        <end position="793"/>
    </location>
</feature>
<feature type="region of interest" description="Disordered" evidence="6">
    <location>
        <begin position="190"/>
        <end position="212"/>
    </location>
</feature>
<feature type="compositionally biased region" description="Basic and acidic residues" evidence="6">
    <location>
        <begin position="1429"/>
        <end position="1440"/>
    </location>
</feature>
<name>A0A979FS02_HYAAZ</name>
<dbReference type="SUPFAM" id="SSF52047">
    <property type="entry name" value="RNI-like"/>
    <property type="match status" value="1"/>
</dbReference>
<evidence type="ECO:0000313" key="9">
    <source>
        <dbReference type="RefSeq" id="XP_047739930.1"/>
    </source>
</evidence>
<feature type="region of interest" description="Disordered" evidence="6">
    <location>
        <begin position="1"/>
        <end position="137"/>
    </location>
</feature>
<dbReference type="InterPro" id="IPR032675">
    <property type="entry name" value="LRR_dom_sf"/>
</dbReference>
<feature type="compositionally biased region" description="Basic and acidic residues" evidence="6">
    <location>
        <begin position="75"/>
        <end position="88"/>
    </location>
</feature>
<keyword evidence="5" id="KW-0539">Nucleus</keyword>
<evidence type="ECO:0000256" key="3">
    <source>
        <dbReference type="ARBA" id="ARBA00023125"/>
    </source>
</evidence>
<feature type="compositionally biased region" description="Polar residues" evidence="6">
    <location>
        <begin position="190"/>
        <end position="210"/>
    </location>
</feature>
<dbReference type="GO" id="GO:0005654">
    <property type="term" value="C:nucleoplasm"/>
    <property type="evidence" value="ECO:0007669"/>
    <property type="project" value="UniProtKB-ARBA"/>
</dbReference>
<evidence type="ECO:0000256" key="4">
    <source>
        <dbReference type="ARBA" id="ARBA00023163"/>
    </source>
</evidence>
<comment type="subcellular location">
    <subcellularLocation>
        <location evidence="1">Nucleus</location>
    </subcellularLocation>
</comment>
<feature type="region of interest" description="Disordered" evidence="6">
    <location>
        <begin position="1965"/>
        <end position="2047"/>
    </location>
</feature>
<keyword evidence="4" id="KW-0804">Transcription</keyword>
<dbReference type="PROSITE" id="PS50982">
    <property type="entry name" value="MBD"/>
    <property type="match status" value="1"/>
</dbReference>
<dbReference type="OrthoDB" id="6354161at2759"/>
<feature type="compositionally biased region" description="Polar residues" evidence="6">
    <location>
        <begin position="1901"/>
        <end position="1928"/>
    </location>
</feature>
<feature type="compositionally biased region" description="Basic and acidic residues" evidence="6">
    <location>
        <begin position="1047"/>
        <end position="1064"/>
    </location>
</feature>
<feature type="region of interest" description="Disordered" evidence="6">
    <location>
        <begin position="2088"/>
        <end position="2118"/>
    </location>
</feature>
<feature type="compositionally biased region" description="Basic and acidic residues" evidence="6">
    <location>
        <begin position="1123"/>
        <end position="1147"/>
    </location>
</feature>
<dbReference type="Proteomes" id="UP000694843">
    <property type="component" value="Unplaced"/>
</dbReference>
<keyword evidence="8" id="KW-1185">Reference proteome</keyword>
<dbReference type="SMART" id="SM00391">
    <property type="entry name" value="MBD"/>
    <property type="match status" value="1"/>
</dbReference>
<evidence type="ECO:0000256" key="2">
    <source>
        <dbReference type="ARBA" id="ARBA00023015"/>
    </source>
</evidence>
<evidence type="ECO:0000259" key="7">
    <source>
        <dbReference type="PROSITE" id="PS50982"/>
    </source>
</evidence>
<feature type="region of interest" description="Disordered" evidence="6">
    <location>
        <begin position="1895"/>
        <end position="1930"/>
    </location>
</feature>
<feature type="compositionally biased region" description="Polar residues" evidence="6">
    <location>
        <begin position="1"/>
        <end position="13"/>
    </location>
</feature>
<dbReference type="Pfam" id="PF01429">
    <property type="entry name" value="MBD"/>
    <property type="match status" value="1"/>
</dbReference>
<feature type="region of interest" description="Disordered" evidence="6">
    <location>
        <begin position="1650"/>
        <end position="1688"/>
    </location>
</feature>
<keyword evidence="2" id="KW-0805">Transcription regulation</keyword>
<feature type="domain" description="MBD" evidence="7">
    <location>
        <begin position="302"/>
        <end position="377"/>
    </location>
</feature>
<feature type="compositionally biased region" description="Polar residues" evidence="6">
    <location>
        <begin position="997"/>
        <end position="1009"/>
    </location>
</feature>
<feature type="compositionally biased region" description="Polar residues" evidence="6">
    <location>
        <begin position="1965"/>
        <end position="1981"/>
    </location>
</feature>
<dbReference type="GO" id="GO:0003677">
    <property type="term" value="F:DNA binding"/>
    <property type="evidence" value="ECO:0007669"/>
    <property type="project" value="UniProtKB-KW"/>
</dbReference>
<dbReference type="KEGG" id="hazt:108674688"/>
<feature type="region of interest" description="Disordered" evidence="6">
    <location>
        <begin position="1173"/>
        <end position="1202"/>
    </location>
</feature>
<dbReference type="InterPro" id="IPR036047">
    <property type="entry name" value="F-box-like_dom_sf"/>
</dbReference>
<dbReference type="PANTHER" id="PTHR12396">
    <property type="entry name" value="METHYL-CPG BINDING PROTEIN, MBD"/>
    <property type="match status" value="1"/>
</dbReference>
<feature type="region of interest" description="Disordered" evidence="6">
    <location>
        <begin position="646"/>
        <end position="716"/>
    </location>
</feature>
<feature type="compositionally biased region" description="Acidic residues" evidence="6">
    <location>
        <begin position="2036"/>
        <end position="2045"/>
    </location>
</feature>
<evidence type="ECO:0000313" key="8">
    <source>
        <dbReference type="Proteomes" id="UP000694843"/>
    </source>
</evidence>
<evidence type="ECO:0000256" key="1">
    <source>
        <dbReference type="ARBA" id="ARBA00004123"/>
    </source>
</evidence>
<evidence type="ECO:0000256" key="6">
    <source>
        <dbReference type="SAM" id="MobiDB-lite"/>
    </source>
</evidence>
<dbReference type="SUPFAM" id="SSF54171">
    <property type="entry name" value="DNA-binding domain"/>
    <property type="match status" value="1"/>
</dbReference>
<dbReference type="CDD" id="cd00122">
    <property type="entry name" value="MBD"/>
    <property type="match status" value="1"/>
</dbReference>
<feature type="compositionally biased region" description="Acidic residues" evidence="6">
    <location>
        <begin position="2101"/>
        <end position="2114"/>
    </location>
</feature>
<feature type="compositionally biased region" description="Polar residues" evidence="6">
    <location>
        <begin position="64"/>
        <end position="74"/>
    </location>
</feature>
<dbReference type="CDD" id="cd15489">
    <property type="entry name" value="PHD_SF"/>
    <property type="match status" value="1"/>
</dbReference>
<dbReference type="InterPro" id="IPR016177">
    <property type="entry name" value="DNA-bd_dom_sf"/>
</dbReference>
<feature type="region of interest" description="Disordered" evidence="6">
    <location>
        <begin position="1116"/>
        <end position="1147"/>
    </location>
</feature>
<feature type="compositionally biased region" description="Low complexity" evidence="6">
    <location>
        <begin position="738"/>
        <end position="761"/>
    </location>
</feature>
<feature type="compositionally biased region" description="Basic and acidic residues" evidence="6">
    <location>
        <begin position="1362"/>
        <end position="1376"/>
    </location>
</feature>
<accession>A0A979FS02</accession>
<reference evidence="9" key="1">
    <citation type="submission" date="2025-08" db="UniProtKB">
        <authorList>
            <consortium name="RefSeq"/>
        </authorList>
    </citation>
    <scope>IDENTIFICATION</scope>
    <source>
        <tissue evidence="9">Whole organism</tissue>
    </source>
</reference>
<organism evidence="8 9">
    <name type="scientific">Hyalella azteca</name>
    <name type="common">Amphipod</name>
    <dbReference type="NCBI Taxonomy" id="294128"/>
    <lineage>
        <taxon>Eukaryota</taxon>
        <taxon>Metazoa</taxon>
        <taxon>Ecdysozoa</taxon>
        <taxon>Arthropoda</taxon>
        <taxon>Crustacea</taxon>
        <taxon>Multicrustacea</taxon>
        <taxon>Malacostraca</taxon>
        <taxon>Eumalacostraca</taxon>
        <taxon>Peracarida</taxon>
        <taxon>Amphipoda</taxon>
        <taxon>Senticaudata</taxon>
        <taxon>Talitrida</taxon>
        <taxon>Talitroidea</taxon>
        <taxon>Hyalellidae</taxon>
        <taxon>Hyalella</taxon>
    </lineage>
</organism>
<feature type="region of interest" description="Disordered" evidence="6">
    <location>
        <begin position="737"/>
        <end position="793"/>
    </location>
</feature>
<dbReference type="PANTHER" id="PTHR12396:SF0">
    <property type="entry name" value="METHYL-CPG BINDING DOMAIN PROTEIN-LIKE, ISOFORM C"/>
    <property type="match status" value="1"/>
</dbReference>
<sequence>MEKPTPRNSSQRVRSIFDDDSDCESDAGQNAVSDQSMKKASAMEMPVTQDNSMRSGRTAYSKPESLSKQASENETVFRTKENVPHKSDWLPSKNVPQELESQSSDESDNDFAGFDGTMNVSNNSTGDFDGFEASSPPARELAMSPITEISSSLPTPAINEDNTENDAKFEEPVQQTSVLLEANATINAKVNEPSSSASVSNETAPNSTLDSDAVNIPSVKIEEPEVEILEEDSCSAEQDGFFEMPSPNAASFAVEVANQVRVGDVFTDSEDEAAGRSMIQTARKNVMAGNKHLLASLRPKHSLDLEAMAAPFAQGWKREVVFRSAKSETERRTAADVYYFTPSNKKLRSIVQVEKYLSENENTSLSGNNFSFGRHPLGMDPSVERVRLSKPAIKRKFDQVSEDSLQGEKPAVSSVPLKKRKVDFHPNASYPTEETCSPRHFLDIAGAPSAAVSEPSQSVPADPTHHKTKAPSAAPAAPAALAAPAAPGSDGTLISRDCEVIMQRMNPGVTRAQYPLYDAGSEAASSWNQSLCRIGRPLRLGNTPASHVVEPPREPWGPNPPRLMAGPRIITPLVKGSEAEKTYHCTAHCPGVHGALPSLPCVKCRCLFHPQCIHLPYSLTQLITSLTYKLMCPNCYLETKRSSVNVKVPPNPVTPYEPLSYEDDPTTSSYSDYSDPDEGVGSDLENLDPTNSSLLGVDLRPPTPTTPDYSLESYFPPAGTTIQQQRNMALEALQNLGSADSSRRAPAPARPAAPSRQPQQQTNAAGNLGTPSYTLLPKSSTSLHQPKTFQRNSQPQHLLLSAMQQSSMQQSSLVPLHDQYMQSQEHMLAQAEYQQQQNIPGFLQNVMTSYQMLEKMKVPEPPVTIPTEPVPSFKNYARDVSLGYGVMKLVLARLPPLDLLRAAQTCVMWRDLALGPDMWAGVRLTHLTCRVKSWRSLAVFLDARRCRSLAVTGPLMSVSQTQVVEKNSKKITQAPGLEAHPPVMNMVAHEGDPAGRTPSNADVGSTSPASLRDSGASPTVVSDQDDDDDEPMEIDQDSVTPGAATEAYDRDGQDEAERDRRRLDTVLQDLESPSKDDSTSESEELDVTADFPTSSDGLSASVLLARSENEVTDISSTNIQKVMGDKSDDVSSKDTQEAIVKETPAKSLEEIQETIDKETPAKLLEDAQEIIDKETPAKSLEEMQETIDKETPAKSLEEMQETIDKETPAKLLEDAQEIIDKETPAKSLEEMQETIDKETPAKSLEEMQETIDKETPAKSLEEIQETIDNETHAKFLERIQETVDKKTSAKSLEEIQETIDKETPAKSLEEIQETIDKETHAKFLEEIQETVGKKTSAKSLEETQEDIDQETPAKSLEDAQETVDKETTAKASKDTLETNDEVIPAKSLESTQRTFEEEMPADSRSNKDIDEETPVESPEDKQGTLAADTTEKVSETEDSVKISPLSDLAEEKIEEEVKTVASTMCEISNGATGNAEAPESRTIDNEMTNIKGFPLVSVIPINPSALVDLEFLEKSPEGKRSIAAKERMAELVSQDLSGNESGDALQGPLVSSQEDEAMDVEESFPIDKYIGAVFPNKEPIEMPESSSEVDVQAANIDYVMMDLDSSVEDFKEVLNPSSIGDVSDGCRTKEKDGENITRGAYPDVFEVTNEEEHHSTEVFAPDPTLLSSNGGSPKDFKKEDKSLTTNEEVEVSDKKSLTFAENSATSISARHGENEVSASCALSQAEAKAVEMLVSCAVISSEIGCHKESSGSNAMGPSIVKGEAYSSESSADALLDEKAKPDISILHDSTTKLATSDDPTMPPKEESRDVQLGSMDIDELHPPCESSEMERLSQVHQKTTALLKVERQSQSPELEVLSTFSSLHAAQEITSSVKIDVVEEPAVNAITDRTEEVKGELAELPSSNDDVSEEQSNVDMKQLSSTMGSQNPILVPDSPVAVDIGTYHAEVSHVNNKADVFAAGTKVETSAESAPSDTSPRNTFKSPKMSGGHLAGDVTIELTDQSEDESSSSQDDLTILPDKTSAVDQVNSSGQRNEDEVSSESEIEIEPERHMKVEQHGNIRSESQMDVDDLEDVGTRSGKFNEIPVEEIESETELGMSNELREEEEDVEGEDAADEERPLTSVWEEACRSVGLMQHLRKLQLTECGEDLLEHLLPHCSRLTALHISKLGDKHSNLLLRLDPNLLLNAVALEDLHLSGHFTFTSNFNFIKLRKLKKLGLVGAQLPLWPHLGTSLTHLYLSPVSRFTSDTWNNIAAMNSLVELSLGEFSEGVSDSSWHVSLSRLTQLRKLALTDCALGPRLLVLLKKFSALQKVVLKPLSQHPTLSLPDQLWRVKHVWTLLPTSLRLLCDVHDLTVAPAPNDPTPRQGLVFAISGSKSTDQDGRQSSSLQHVALDKLPRFFSRRSSARSAVFTFRVLAEGETPVFPEYFCG</sequence>
<keyword evidence="3" id="KW-0238">DNA-binding</keyword>
<dbReference type="GeneID" id="108674688"/>
<feature type="region of interest" description="Disordered" evidence="6">
    <location>
        <begin position="449"/>
        <end position="489"/>
    </location>
</feature>
<feature type="region of interest" description="Disordered" evidence="6">
    <location>
        <begin position="1329"/>
        <end position="1450"/>
    </location>
</feature>
<dbReference type="Pfam" id="PF00646">
    <property type="entry name" value="F-box"/>
    <property type="match status" value="1"/>
</dbReference>
<feature type="compositionally biased region" description="Polar residues" evidence="6">
    <location>
        <begin position="2022"/>
        <end position="2031"/>
    </location>
</feature>
<gene>
    <name evidence="9" type="primary">LOC108674688</name>
</gene>
<dbReference type="RefSeq" id="XP_047739930.1">
    <property type="nucleotide sequence ID" value="XM_047883974.1"/>
</dbReference>
<dbReference type="InterPro" id="IPR001739">
    <property type="entry name" value="Methyl_CpG_DNA-bd"/>
</dbReference>
<feature type="compositionally biased region" description="Low complexity" evidence="6">
    <location>
        <begin position="470"/>
        <end position="487"/>
    </location>
</feature>
<feature type="region of interest" description="Disordered" evidence="6">
    <location>
        <begin position="973"/>
        <end position="1096"/>
    </location>
</feature>
<dbReference type="Gene3D" id="3.80.10.10">
    <property type="entry name" value="Ribonuclease Inhibitor"/>
    <property type="match status" value="1"/>
</dbReference>
<proteinExistence type="predicted"/>
<dbReference type="Gene3D" id="3.30.890.10">
    <property type="entry name" value="Methyl-cpg-binding Protein 2, Chain A"/>
    <property type="match status" value="1"/>
</dbReference>
<dbReference type="SUPFAM" id="SSF81383">
    <property type="entry name" value="F-box domain"/>
    <property type="match status" value="1"/>
</dbReference>
<protein>
    <submittedName>
        <fullName evidence="9">Uncharacterized protein LOC108674688</fullName>
    </submittedName>
</protein>
<evidence type="ECO:0000256" key="5">
    <source>
        <dbReference type="ARBA" id="ARBA00023242"/>
    </source>
</evidence>
<feature type="region of interest" description="Disordered" evidence="6">
    <location>
        <begin position="1231"/>
        <end position="1260"/>
    </location>
</feature>
<dbReference type="InterPro" id="IPR001810">
    <property type="entry name" value="F-box_dom"/>
</dbReference>
<feature type="region of interest" description="Disordered" evidence="6">
    <location>
        <begin position="399"/>
        <end position="418"/>
    </location>
</feature>
<feature type="compositionally biased region" description="Acidic residues" evidence="6">
    <location>
        <begin position="1023"/>
        <end position="1036"/>
    </location>
</feature>